<dbReference type="InterPro" id="IPR029052">
    <property type="entry name" value="Metallo-depent_PP-like"/>
</dbReference>
<evidence type="ECO:0000256" key="1">
    <source>
        <dbReference type="ARBA" id="ARBA00005662"/>
    </source>
</evidence>
<proteinExistence type="inferred from homology"/>
<dbReference type="PANTHER" id="PTHR33393:SF12">
    <property type="entry name" value="CAPSULE BIOSYNTHESIS PROTEIN CAPA"/>
    <property type="match status" value="1"/>
</dbReference>
<accession>A0ABV6J6M7</accession>
<protein>
    <submittedName>
        <fullName evidence="3">CapA family protein</fullName>
    </submittedName>
</protein>
<dbReference type="Proteomes" id="UP001589818">
    <property type="component" value="Unassembled WGS sequence"/>
</dbReference>
<comment type="similarity">
    <text evidence="1">Belongs to the CapA family.</text>
</comment>
<feature type="domain" description="Capsule synthesis protein CapA" evidence="2">
    <location>
        <begin position="6"/>
        <end position="275"/>
    </location>
</feature>
<dbReference type="InterPro" id="IPR019079">
    <property type="entry name" value="Capsule_synth_CapA"/>
</dbReference>
<dbReference type="SUPFAM" id="SSF56300">
    <property type="entry name" value="Metallo-dependent phosphatases"/>
    <property type="match status" value="1"/>
</dbReference>
<dbReference type="RefSeq" id="WP_204819813.1">
    <property type="nucleotide sequence ID" value="NZ_JANHOF010000006.1"/>
</dbReference>
<evidence type="ECO:0000259" key="2">
    <source>
        <dbReference type="SMART" id="SM00854"/>
    </source>
</evidence>
<dbReference type="SMART" id="SM00854">
    <property type="entry name" value="PGA_cap"/>
    <property type="match status" value="1"/>
</dbReference>
<keyword evidence="4" id="KW-1185">Reference proteome</keyword>
<sequence>MSDDIIIAAVGDLLMKPLLIRSICTRDKRGGSFDKDNVHYAFEQVFEPISRYLQDAHLTIGNLETTFAGGSADGYMKTRRNPKNGNPIFKCPDIFASVLKTVGFNVLATANNHCMDYGVHGLKRTLEVLDKNGIAHVGTHRNREESRKLCVQDVGGIRIGILSYTRDTNGNTVPKGQPAGVKKIVRMCMKQDLKRLRVISDFIIVCMHYGFEYHRSPAAHQKKLARFLFRQGADVVLGAHPHVLQPAVCRTVKDIDGRSRKRFAIYSLGNFISTRLNGKDAALTGIIVRIRIRKTTSGSVQLAGIDYIPTWVCISKDDEQSSCRIVPLKQALQKPERCYAGQMGRMKRAYRRTLRMYKGVLSLSG</sequence>
<comment type="caution">
    <text evidence="3">The sequence shown here is derived from an EMBL/GenBank/DDBJ whole genome shotgun (WGS) entry which is preliminary data.</text>
</comment>
<evidence type="ECO:0000313" key="4">
    <source>
        <dbReference type="Proteomes" id="UP001589818"/>
    </source>
</evidence>
<dbReference type="InterPro" id="IPR052169">
    <property type="entry name" value="CW_Biosynth-Accessory"/>
</dbReference>
<reference evidence="3 4" key="1">
    <citation type="submission" date="2024-09" db="EMBL/GenBank/DDBJ databases">
        <authorList>
            <person name="Sun Q."/>
            <person name="Mori K."/>
        </authorList>
    </citation>
    <scope>NUCLEOTIDE SEQUENCE [LARGE SCALE GENOMIC DNA]</scope>
    <source>
        <strain evidence="3 4">CCM 4839</strain>
    </source>
</reference>
<name>A0ABV6J6M7_9BACL</name>
<gene>
    <name evidence="3" type="ORF">ACFFJ8_09125</name>
</gene>
<dbReference type="Pfam" id="PF09587">
    <property type="entry name" value="PGA_cap"/>
    <property type="match status" value="1"/>
</dbReference>
<dbReference type="PANTHER" id="PTHR33393">
    <property type="entry name" value="POLYGLUTAMINE SYNTHESIS ACCESSORY PROTEIN RV0574C-RELATED"/>
    <property type="match status" value="1"/>
</dbReference>
<dbReference type="CDD" id="cd07381">
    <property type="entry name" value="MPP_CapA"/>
    <property type="match status" value="1"/>
</dbReference>
<organism evidence="3 4">
    <name type="scientific">Paenibacillus mendelii</name>
    <dbReference type="NCBI Taxonomy" id="206163"/>
    <lineage>
        <taxon>Bacteria</taxon>
        <taxon>Bacillati</taxon>
        <taxon>Bacillota</taxon>
        <taxon>Bacilli</taxon>
        <taxon>Bacillales</taxon>
        <taxon>Paenibacillaceae</taxon>
        <taxon>Paenibacillus</taxon>
    </lineage>
</organism>
<dbReference type="Gene3D" id="3.60.21.10">
    <property type="match status" value="1"/>
</dbReference>
<dbReference type="EMBL" id="JBHLVF010000011">
    <property type="protein sequence ID" value="MFC0391535.1"/>
    <property type="molecule type" value="Genomic_DNA"/>
</dbReference>
<evidence type="ECO:0000313" key="3">
    <source>
        <dbReference type="EMBL" id="MFC0391535.1"/>
    </source>
</evidence>